<feature type="compositionally biased region" description="Basic residues" evidence="1">
    <location>
        <begin position="59"/>
        <end position="73"/>
    </location>
</feature>
<accession>A0ABD2A179</accession>
<feature type="region of interest" description="Disordered" evidence="1">
    <location>
        <begin position="43"/>
        <end position="88"/>
    </location>
</feature>
<name>A0ABD2A179_VESSQ</name>
<feature type="compositionally biased region" description="Basic and acidic residues" evidence="1">
    <location>
        <begin position="43"/>
        <end position="52"/>
    </location>
</feature>
<organism evidence="3 4">
    <name type="scientific">Vespula squamosa</name>
    <name type="common">Southern yellow jacket</name>
    <name type="synonym">Wasp</name>
    <dbReference type="NCBI Taxonomy" id="30214"/>
    <lineage>
        <taxon>Eukaryota</taxon>
        <taxon>Metazoa</taxon>
        <taxon>Ecdysozoa</taxon>
        <taxon>Arthropoda</taxon>
        <taxon>Hexapoda</taxon>
        <taxon>Insecta</taxon>
        <taxon>Pterygota</taxon>
        <taxon>Neoptera</taxon>
        <taxon>Endopterygota</taxon>
        <taxon>Hymenoptera</taxon>
        <taxon>Apocrita</taxon>
        <taxon>Aculeata</taxon>
        <taxon>Vespoidea</taxon>
        <taxon>Vespidae</taxon>
        <taxon>Vespinae</taxon>
        <taxon>Vespula</taxon>
    </lineage>
</organism>
<evidence type="ECO:0000313" key="3">
    <source>
        <dbReference type="EMBL" id="KAL2714393.1"/>
    </source>
</evidence>
<dbReference type="EMBL" id="JAUDFV010000156">
    <property type="protein sequence ID" value="KAL2714393.1"/>
    <property type="molecule type" value="Genomic_DNA"/>
</dbReference>
<dbReference type="Proteomes" id="UP001607302">
    <property type="component" value="Unassembled WGS sequence"/>
</dbReference>
<keyword evidence="4" id="KW-1185">Reference proteome</keyword>
<evidence type="ECO:0000313" key="4">
    <source>
        <dbReference type="Proteomes" id="UP001607302"/>
    </source>
</evidence>
<proteinExistence type="predicted"/>
<dbReference type="AlphaFoldDB" id="A0ABD2A179"/>
<evidence type="ECO:0000256" key="1">
    <source>
        <dbReference type="SAM" id="MobiDB-lite"/>
    </source>
</evidence>
<protein>
    <submittedName>
        <fullName evidence="3">Protein suex-1-like</fullName>
    </submittedName>
</protein>
<gene>
    <name evidence="3" type="ORF">V1478_015578</name>
</gene>
<comment type="caution">
    <text evidence="3">The sequence shown here is derived from an EMBL/GenBank/DDBJ whole genome shotgun (WGS) entry which is preliminary data.</text>
</comment>
<keyword evidence="2" id="KW-0732">Signal</keyword>
<evidence type="ECO:0000256" key="2">
    <source>
        <dbReference type="SAM" id="SignalP"/>
    </source>
</evidence>
<reference evidence="3 4" key="1">
    <citation type="journal article" date="2024" name="Ann. Entomol. Soc. Am.">
        <title>Genomic analyses of the southern and eastern yellowjacket wasps (Hymenoptera: Vespidae) reveal evolutionary signatures of social life.</title>
        <authorList>
            <person name="Catto M.A."/>
            <person name="Caine P.B."/>
            <person name="Orr S.E."/>
            <person name="Hunt B.G."/>
            <person name="Goodisman M.A.D."/>
        </authorList>
    </citation>
    <scope>NUCLEOTIDE SEQUENCE [LARGE SCALE GENOMIC DNA]</scope>
    <source>
        <strain evidence="3">233</strain>
        <tissue evidence="3">Head and thorax</tissue>
    </source>
</reference>
<sequence length="88" mass="9915">MLKIFGFILILCVVTTLTYSAVLTKPNEDVMLVRLNRAADPHTYEHGHHHDSGPYGGYHHGHYHDHYHGHHHGHESGHHGGHRGGYGK</sequence>
<feature type="chain" id="PRO_5044879015" evidence="2">
    <location>
        <begin position="21"/>
        <end position="88"/>
    </location>
</feature>
<feature type="signal peptide" evidence="2">
    <location>
        <begin position="1"/>
        <end position="20"/>
    </location>
</feature>